<dbReference type="EMBL" id="CM001167">
    <property type="protein sequence ID" value="EGJ71790.1"/>
    <property type="molecule type" value="Genomic_DNA"/>
</dbReference>
<dbReference type="InterPro" id="IPR021754">
    <property type="entry name" value="DUF3320"/>
</dbReference>
<dbReference type="GO" id="GO:0004386">
    <property type="term" value="F:helicase activity"/>
    <property type="evidence" value="ECO:0007669"/>
    <property type="project" value="UniProtKB-KW"/>
</dbReference>
<dbReference type="InterPro" id="IPR049468">
    <property type="entry name" value="Restrct_endonuc-II-like_dom"/>
</dbReference>
<reference evidence="5 6" key="1">
    <citation type="journal article" date="2011" name="Stand. Genomic Sci.">
        <title>Non-contiguous finished genome sequence of Bacteroides coprosuis type strain (PC139).</title>
        <authorList>
            <person name="Land M."/>
            <person name="Held B."/>
            <person name="Gronow S."/>
            <person name="Abt B."/>
            <person name="Lucas S."/>
            <person name="Del Rio T.G."/>
            <person name="Nolan M."/>
            <person name="Tice H."/>
            <person name="Cheng J.F."/>
            <person name="Pitluck S."/>
            <person name="Liolios K."/>
            <person name="Pagani I."/>
            <person name="Ivanova N."/>
            <person name="Mavromatis K."/>
            <person name="Mikhailova N."/>
            <person name="Pati A."/>
            <person name="Tapia R."/>
            <person name="Han C."/>
            <person name="Goodwin L."/>
            <person name="Chen A."/>
            <person name="Palaniappan K."/>
            <person name="Hauser L."/>
            <person name="Brambilla E.M."/>
            <person name="Rohde M."/>
            <person name="Goker M."/>
            <person name="Detter J.C."/>
            <person name="Woyke T."/>
            <person name="Bristow J."/>
            <person name="Eisen J.A."/>
            <person name="Markowitz V."/>
            <person name="Hugenholtz P."/>
            <person name="Kyrpides N.C."/>
            <person name="Klenk H.P."/>
            <person name="Lapidus A."/>
        </authorList>
    </citation>
    <scope>NUCLEOTIDE SEQUENCE</scope>
    <source>
        <strain evidence="5 6">DSM 18011</strain>
    </source>
</reference>
<sequence>MDTIPNKLDVDLKYLPIINFAMQQNSVSVLRDLFVENLTDTTLSNIKIQFELNPTFGSLSSIPIQVIHPRDKIRIQLPELKLSPAYLAELTEHFLGDINLKVYSDEDVLFEDNYPIDILTYDQWGGLTVLPQMLSSFVTPNHPALQPIIKRASEILELWTGNPSLDEYQSRNSDRVRKQMAAIYIAITEQQIVYSSIPASFEEYGQRIRLVDAVLSQRMGTCLDMSLLYASCLEAIGIHSLLIIIQGHAFAGGWLVPETFPDSVVDDVSLLSKRIADGINDITLVETTCMNKSNNIDFDTAVSYANNKLLNNQFILAIDVKRARFSGLKPISQRVQHGEGWQIKEEALQKSTGNITPKSINPYDLSGISPDVVVTKQLMWERKLLDLSLRNNLLNVRITRNTLQLISSQLDIFEDALADGEEFRVMHKPTDWDNPLFNYGLYSAISARDPILDLIQSELTQKRLRTYLTETELSKALTYLYRSSRTALEENGANTLYVALGLLKWYETSSSERPRYAPILLVPVEIIRKSAAKGYVIRSREEETLMNITLLEMLRQNFNITISGLDPLPTDDSGVDVSLIYSIIRNSIKNQPKWDVEEQAILGLFSFNKFIMWNDIHNNSDKLKENEVVSSLINGKIEWKINGTKVDTKELDKELSPSDIILPISADSSQLEAIYEAANGKNFILHGPPGTGKSQTITNLIANALYKGKRVLFVAEKMAALSVVQRRLEAINLAPFCLELHSNKIKKSMVMEQLKAVTDVVATTHPDDFKIEAERIFSLRSEMNQYIDALHKEYPFGYSLYDAIVQYQYIAAEPLFTIPEELITNLDKNQLLNWREAVEKLVSVTNACGHPHNHALDGIEIKQYSSTIQQQASKTINRAKSNIYLLDTKVAQLSSILAGHNLGMYKRNSHSFLEILHILLDIPQMTSSLISAPQLTNLLKECEELCIHGRKKTTLKQTILESFSENILIIDAESILNSWQSASLKWFLPQYIEQRKVKRQLKTYAIKELRPNIVATLEDIINYQKEEKYLQQNQKNWTDFFGQYSKEEDWDTISLIIQKVAKLNMLLLDVTKDISITDEIKKGLGTQLVEGIDTFRRIHGSLLTEIISLYKKVEEDKSELINILCINPDLLTCEEEPWIEVTKIKLDGWANNIDQLKDWYQWLTIYKQIAEVNLGFIADQYKANNINTSQLLQVFNKSLYKAIIEYIMSSDDDLQLFKGEIFNDSIEKYKDLVARFEELTKEELYAQLASNLPSFTREASYNSEVGILQRNIRNNARGISIRRLFDMIPKLLPRLCPCMLMSPISVAQYIDVDAEKFDLVVFDEASQMPTYEAVGAIARGKNVVIVGDPKQMPPTNFFSSNSVDEDNIELEDLESILDDCLALSMPSQHLLWHYRSKHESLITFSNSEYYDKKLLTFPSPDNIESKVKHVSVDGFYDKGKTRQNKAEAEAIVHEIVRRLSDEDLKKRSIGVVTFSSVQQSLIENMLHDIYVEDPNLESLALDGEEPLFIKNLENVQGDERDIILFSIGYGPDKEGNVSMNFGPLNRIGGERRLNVAVSRARYEMLIFSTLRSDQIDLNRTSSVGVAGLKRFLEFSERGEHTLVIRGNSKEIEHTISHIIADKLRTLGYKVHTDIGSSDYKIDIGIVDEENLTNYRLGILCDGKNYCATKMVRDREIVQNSVLRMLGWNICRVWTLDWWEDPEKVLRTIIEALEQTNRQPIKKEKPFTPFVPPISKSIEQPLCGLSDFPNQESISSSIPYETAELDLVYKPKDDFFYSRNLILKQINQVVQKEAPISRNLLCKRVLSAWNISRLGQRLDRTFEKLFKDTDLYKTSSDEFDYFWVDKNQYDNFETFRSGNRDAVDLPPEEIANAMRKILENEVSIPIVDLIRLAAQVFGFARTGSIVDAAMNRGLDAAIQRNYIKLEEDRATII</sequence>
<keyword evidence="5" id="KW-0347">Helicase</keyword>
<dbReference type="InterPro" id="IPR041679">
    <property type="entry name" value="DNA2/NAM7-like_C"/>
</dbReference>
<evidence type="ECO:0000313" key="5">
    <source>
        <dbReference type="EMBL" id="EGJ71790.1"/>
    </source>
</evidence>
<dbReference type="CDD" id="cd18808">
    <property type="entry name" value="SF1_C_Upf1"/>
    <property type="match status" value="1"/>
</dbReference>
<dbReference type="Pfam" id="PF13086">
    <property type="entry name" value="AAA_11"/>
    <property type="match status" value="2"/>
</dbReference>
<dbReference type="Pfam" id="PF18741">
    <property type="entry name" value="MTES_1575"/>
    <property type="match status" value="1"/>
</dbReference>
<dbReference type="Gene3D" id="3.40.50.300">
    <property type="entry name" value="P-loop containing nucleotide triphosphate hydrolases"/>
    <property type="match status" value="3"/>
</dbReference>
<keyword evidence="5" id="KW-0547">Nucleotide-binding</keyword>
<dbReference type="SUPFAM" id="SSF52540">
    <property type="entry name" value="P-loop containing nucleoside triphosphate hydrolases"/>
    <property type="match status" value="1"/>
</dbReference>
<gene>
    <name evidence="5" type="ORF">Bcop_1598</name>
</gene>
<dbReference type="STRING" id="679937.Bcop_1598"/>
<dbReference type="Gene3D" id="3.40.960.10">
    <property type="entry name" value="VSR Endonuclease"/>
    <property type="match status" value="1"/>
</dbReference>
<protein>
    <submittedName>
        <fullName evidence="5">Putative DNA helicase</fullName>
    </submittedName>
</protein>
<dbReference type="PANTHER" id="PTHR10887:SF530">
    <property type="entry name" value="SUPERFAMILY I DNA HELICASES"/>
    <property type="match status" value="1"/>
</dbReference>
<dbReference type="SUPFAM" id="SSF52980">
    <property type="entry name" value="Restriction endonuclease-like"/>
    <property type="match status" value="1"/>
</dbReference>
<feature type="domain" description="DNA2/NAM7 helicase-like C-terminal" evidence="3">
    <location>
        <begin position="1382"/>
        <end position="1568"/>
    </location>
</feature>
<proteinExistence type="predicted"/>
<dbReference type="eggNOG" id="COG1198">
    <property type="taxonomic scope" value="Bacteria"/>
</dbReference>
<dbReference type="Pfam" id="PF11784">
    <property type="entry name" value="DUF3320"/>
    <property type="match status" value="1"/>
</dbReference>
<dbReference type="InterPro" id="IPR027417">
    <property type="entry name" value="P-loop_NTPase"/>
</dbReference>
<keyword evidence="5" id="KW-0067">ATP-binding</keyword>
<keyword evidence="6" id="KW-1185">Reference proteome</keyword>
<evidence type="ECO:0000313" key="6">
    <source>
        <dbReference type="Proteomes" id="UP000018439"/>
    </source>
</evidence>
<organism evidence="5 6">
    <name type="scientific">Bacteroides coprosuis DSM 18011</name>
    <dbReference type="NCBI Taxonomy" id="679937"/>
    <lineage>
        <taxon>Bacteria</taxon>
        <taxon>Pseudomonadati</taxon>
        <taxon>Bacteroidota</taxon>
        <taxon>Bacteroidia</taxon>
        <taxon>Bacteroidales</taxon>
        <taxon>Bacteroidaceae</taxon>
        <taxon>Bacteroides</taxon>
    </lineage>
</organism>
<dbReference type="InterPro" id="IPR045055">
    <property type="entry name" value="DNA2/NAM7-like"/>
</dbReference>
<dbReference type="Proteomes" id="UP000018439">
    <property type="component" value="Chromosome"/>
</dbReference>
<dbReference type="InterPro" id="IPR025103">
    <property type="entry name" value="DUF4011"/>
</dbReference>
<feature type="domain" description="DNA2/NAM7 helicase helicase" evidence="2">
    <location>
        <begin position="1314"/>
        <end position="1355"/>
    </location>
</feature>
<dbReference type="PANTHER" id="PTHR10887">
    <property type="entry name" value="DNA2/NAM7 HELICASE FAMILY"/>
    <property type="match status" value="1"/>
</dbReference>
<dbReference type="FunFam" id="3.40.50.300:FF:002063">
    <property type="entry name" value="DNA helicase related protein"/>
    <property type="match status" value="1"/>
</dbReference>
<dbReference type="Pfam" id="PF13195">
    <property type="entry name" value="DUF4011"/>
    <property type="match status" value="1"/>
</dbReference>
<evidence type="ECO:0000259" key="4">
    <source>
        <dbReference type="Pfam" id="PF18741"/>
    </source>
</evidence>
<feature type="domain" description="DUF3320" evidence="1">
    <location>
        <begin position="1775"/>
        <end position="1817"/>
    </location>
</feature>
<accession>F3ZQJ5</accession>
<keyword evidence="5" id="KW-0378">Hydrolase</keyword>
<evidence type="ECO:0000259" key="2">
    <source>
        <dbReference type="Pfam" id="PF13086"/>
    </source>
</evidence>
<feature type="domain" description="DNA2/NAM7 helicase helicase" evidence="2">
    <location>
        <begin position="667"/>
        <end position="738"/>
    </location>
</feature>
<dbReference type="Pfam" id="PF13087">
    <property type="entry name" value="AAA_12"/>
    <property type="match status" value="1"/>
</dbReference>
<evidence type="ECO:0000259" key="3">
    <source>
        <dbReference type="Pfam" id="PF13087"/>
    </source>
</evidence>
<evidence type="ECO:0000259" key="1">
    <source>
        <dbReference type="Pfam" id="PF11784"/>
    </source>
</evidence>
<dbReference type="InterPro" id="IPR011335">
    <property type="entry name" value="Restrct_endonuc-II-like"/>
</dbReference>
<dbReference type="OrthoDB" id="9757917at2"/>
<feature type="domain" description="Restriction endonuclease type II-like" evidence="4">
    <location>
        <begin position="1619"/>
        <end position="1712"/>
    </location>
</feature>
<dbReference type="HOGENOM" id="CLU_000788_0_1_10"/>
<dbReference type="InterPro" id="IPR041677">
    <property type="entry name" value="DNA2/NAM7_AAA_11"/>
</dbReference>
<dbReference type="InterPro" id="IPR047187">
    <property type="entry name" value="SF1_C_Upf1"/>
</dbReference>
<dbReference type="Gene3D" id="3.10.620.30">
    <property type="match status" value="1"/>
</dbReference>
<name>F3ZQJ5_9BACE</name>
<dbReference type="eggNOG" id="COG1112">
    <property type="taxonomic scope" value="Bacteria"/>
</dbReference>